<organism evidence="2 3">
    <name type="scientific">Lacticaseibacillus paracasei subsp. paracasei 8700:2</name>
    <dbReference type="NCBI Taxonomy" id="537973"/>
    <lineage>
        <taxon>Bacteria</taxon>
        <taxon>Bacillati</taxon>
        <taxon>Bacillota</taxon>
        <taxon>Bacilli</taxon>
        <taxon>Lactobacillales</taxon>
        <taxon>Lactobacillaceae</taxon>
        <taxon>Lacticaseibacillus</taxon>
    </lineage>
</organism>
<dbReference type="AlphaFoldDB" id="A0A806KXF8"/>
<evidence type="ECO:0000256" key="1">
    <source>
        <dbReference type="SAM" id="MobiDB-lite"/>
    </source>
</evidence>
<feature type="compositionally biased region" description="Basic and acidic residues" evidence="1">
    <location>
        <begin position="17"/>
        <end position="32"/>
    </location>
</feature>
<proteinExistence type="predicted"/>
<protein>
    <submittedName>
        <fullName evidence="2">Uncharacterized protein</fullName>
    </submittedName>
</protein>
<evidence type="ECO:0000313" key="2">
    <source>
        <dbReference type="EMBL" id="AGT63667.1"/>
    </source>
</evidence>
<reference evidence="2 3" key="1">
    <citation type="submission" date="2010-12" db="EMBL/GenBank/DDBJ databases">
        <title>The Genome Sequence of Lactobacillus paracasei subsp. paracasei strain 8700:2.</title>
        <authorList>
            <consortium name="The Broad Institute Genome Sequencing Platform"/>
            <person name="Ward D."/>
            <person name="Earl A."/>
            <person name="Feldgarden M."/>
            <person name="Young S.K."/>
            <person name="Gargeya S."/>
            <person name="Zeng Q."/>
            <person name="Alvarado L."/>
            <person name="Berlin A."/>
            <person name="Bochicchio J."/>
            <person name="Chapman S.B."/>
            <person name="Chen Z."/>
            <person name="Freedman E."/>
            <person name="Gellesch M."/>
            <person name="Goldberg J."/>
            <person name="Griggs A."/>
            <person name="Gujja S."/>
            <person name="Heilman E."/>
            <person name="Heiman D."/>
            <person name="Howarth C."/>
            <person name="Mehta T."/>
            <person name="Neiman D."/>
            <person name="Pearson M."/>
            <person name="Roberts A."/>
            <person name="Saif S."/>
            <person name="Shea T."/>
            <person name="Shenoy N."/>
            <person name="Sisk P."/>
            <person name="Stolte C."/>
            <person name="Sykes S."/>
            <person name="White J."/>
            <person name="Yandava C."/>
            <person name="Saulnier D."/>
            <person name="Haas B."/>
            <person name="Nusbaum C."/>
            <person name="Birren B."/>
        </authorList>
    </citation>
    <scope>NUCLEOTIDE SEQUENCE [LARGE SCALE GENOMIC DNA]</scope>
    <source>
        <strain evidence="2 3">8700:2</strain>
    </source>
</reference>
<gene>
    <name evidence="2" type="ORF">LBPG_03080</name>
</gene>
<dbReference type="EMBL" id="CP002391">
    <property type="protein sequence ID" value="AGT63667.1"/>
    <property type="molecule type" value="Genomic_DNA"/>
</dbReference>
<sequence>MKGNLSLSYADFEMREQAQKPAHKDLRQEWAKASRQCAGSEMREQAQKPAHKDLRQEWAKASRQCAGSKTREQAQKPAHKDLKPKWPKPSHLGLRPLMLRFLTAPVRALSHFL</sequence>
<feature type="region of interest" description="Disordered" evidence="1">
    <location>
        <begin position="17"/>
        <end position="89"/>
    </location>
</feature>
<dbReference type="AntiFam" id="ANF00267">
    <property type="entry name" value="DNA repeat translations related to WP_015765070.1"/>
</dbReference>
<dbReference type="Proteomes" id="UP000015927">
    <property type="component" value="Chromosome"/>
</dbReference>
<dbReference type="NCBIfam" id="NF040517">
    <property type="entry name" value="Lacto_Palin_RP2"/>
    <property type="match status" value="1"/>
</dbReference>
<feature type="compositionally biased region" description="Basic and acidic residues" evidence="1">
    <location>
        <begin position="69"/>
        <end position="84"/>
    </location>
</feature>
<name>A0A806KXF8_LACPA</name>
<feature type="compositionally biased region" description="Basic and acidic residues" evidence="1">
    <location>
        <begin position="41"/>
        <end position="60"/>
    </location>
</feature>
<accession>A0A806KXF8</accession>
<dbReference type="KEGG" id="lpi:LBPG_03080"/>
<evidence type="ECO:0000313" key="3">
    <source>
        <dbReference type="Proteomes" id="UP000015927"/>
    </source>
</evidence>